<dbReference type="Pfam" id="PF00708">
    <property type="entry name" value="Acylphosphatase"/>
    <property type="match status" value="1"/>
</dbReference>
<comment type="catalytic activity">
    <reaction evidence="3 4 5">
        <text>an acyl phosphate + H2O = a carboxylate + phosphate + H(+)</text>
        <dbReference type="Rhea" id="RHEA:14965"/>
        <dbReference type="ChEBI" id="CHEBI:15377"/>
        <dbReference type="ChEBI" id="CHEBI:15378"/>
        <dbReference type="ChEBI" id="CHEBI:29067"/>
        <dbReference type="ChEBI" id="CHEBI:43474"/>
        <dbReference type="ChEBI" id="CHEBI:59918"/>
        <dbReference type="EC" id="3.6.1.7"/>
    </reaction>
</comment>
<keyword evidence="10" id="KW-1185">Reference proteome</keyword>
<dbReference type="EC" id="3.6.1.7" evidence="2 4"/>
<dbReference type="Proteomes" id="UP000199372">
    <property type="component" value="Unassembled WGS sequence"/>
</dbReference>
<dbReference type="PROSITE" id="PS00151">
    <property type="entry name" value="ACYLPHOSPHATASE_2"/>
    <property type="match status" value="1"/>
</dbReference>
<comment type="similarity">
    <text evidence="1 6">Belongs to the acylphosphatase family.</text>
</comment>
<feature type="active site" evidence="4">
    <location>
        <position position="21"/>
    </location>
</feature>
<dbReference type="OrthoDB" id="5295388at2"/>
<reference evidence="10" key="1">
    <citation type="submission" date="2016-10" db="EMBL/GenBank/DDBJ databases">
        <authorList>
            <person name="Varghese N."/>
            <person name="Submissions S."/>
        </authorList>
    </citation>
    <scope>NUCLEOTIDE SEQUENCE [LARGE SCALE GENOMIC DNA]</scope>
    <source>
        <strain evidence="10">DSM 26893</strain>
    </source>
</reference>
<dbReference type="PROSITE" id="PS00150">
    <property type="entry name" value="ACYLPHOSPHATASE_1"/>
    <property type="match status" value="1"/>
</dbReference>
<evidence type="ECO:0000256" key="6">
    <source>
        <dbReference type="RuleBase" id="RU004168"/>
    </source>
</evidence>
<dbReference type="PRINTS" id="PR00112">
    <property type="entry name" value="ACYLPHPHTASE"/>
</dbReference>
<dbReference type="PANTHER" id="PTHR47268:SF4">
    <property type="entry name" value="ACYLPHOSPHATASE"/>
    <property type="match status" value="1"/>
</dbReference>
<dbReference type="PROSITE" id="PS51160">
    <property type="entry name" value="ACYLPHOSPHATASE_3"/>
    <property type="match status" value="1"/>
</dbReference>
<evidence type="ECO:0000256" key="1">
    <source>
        <dbReference type="ARBA" id="ARBA00005614"/>
    </source>
</evidence>
<dbReference type="Gene3D" id="3.30.70.100">
    <property type="match status" value="1"/>
</dbReference>
<feature type="region of interest" description="Disordered" evidence="7">
    <location>
        <begin position="65"/>
        <end position="92"/>
    </location>
</feature>
<evidence type="ECO:0000256" key="3">
    <source>
        <dbReference type="ARBA" id="ARBA00047645"/>
    </source>
</evidence>
<accession>A0A1H8APQ7</accession>
<evidence type="ECO:0000256" key="5">
    <source>
        <dbReference type="RuleBase" id="RU000553"/>
    </source>
</evidence>
<gene>
    <name evidence="9" type="ORF">SAMN04488011_101255</name>
</gene>
<dbReference type="AlphaFoldDB" id="A0A1H8APQ7"/>
<dbReference type="InterPro" id="IPR020456">
    <property type="entry name" value="Acylphosphatase"/>
</dbReference>
<evidence type="ECO:0000313" key="10">
    <source>
        <dbReference type="Proteomes" id="UP000199372"/>
    </source>
</evidence>
<dbReference type="InterPro" id="IPR017968">
    <property type="entry name" value="Acylphosphatase_CS"/>
</dbReference>
<evidence type="ECO:0000313" key="9">
    <source>
        <dbReference type="EMBL" id="SEM72710.1"/>
    </source>
</evidence>
<sequence length="92" mass="10192">MLWPMAVRTIISGRVQGVGFRAFTRDAARSRDLRGWVRNRDDGTVEAHVEGPDREIESLLTELGRGPTFGSVSSVETEDVDDTGATGFEIRR</sequence>
<evidence type="ECO:0000256" key="7">
    <source>
        <dbReference type="SAM" id="MobiDB-lite"/>
    </source>
</evidence>
<keyword evidence="4 5" id="KW-0378">Hydrolase</keyword>
<dbReference type="SUPFAM" id="SSF54975">
    <property type="entry name" value="Acylphosphatase/BLUF domain-like"/>
    <property type="match status" value="1"/>
</dbReference>
<organism evidence="9 10">
    <name type="scientific">Palleronia pelagia</name>
    <dbReference type="NCBI Taxonomy" id="387096"/>
    <lineage>
        <taxon>Bacteria</taxon>
        <taxon>Pseudomonadati</taxon>
        <taxon>Pseudomonadota</taxon>
        <taxon>Alphaproteobacteria</taxon>
        <taxon>Rhodobacterales</taxon>
        <taxon>Roseobacteraceae</taxon>
        <taxon>Palleronia</taxon>
    </lineage>
</organism>
<feature type="domain" description="Acylphosphatase-like" evidence="8">
    <location>
        <begin position="6"/>
        <end position="92"/>
    </location>
</feature>
<dbReference type="EMBL" id="FOCM01000001">
    <property type="protein sequence ID" value="SEM72710.1"/>
    <property type="molecule type" value="Genomic_DNA"/>
</dbReference>
<evidence type="ECO:0000259" key="8">
    <source>
        <dbReference type="PROSITE" id="PS51160"/>
    </source>
</evidence>
<dbReference type="InterPro" id="IPR001792">
    <property type="entry name" value="Acylphosphatase-like_dom"/>
</dbReference>
<dbReference type="GO" id="GO:0003998">
    <property type="term" value="F:acylphosphatase activity"/>
    <property type="evidence" value="ECO:0007669"/>
    <property type="project" value="UniProtKB-EC"/>
</dbReference>
<protein>
    <recommendedName>
        <fullName evidence="2 4">Acylphosphatase</fullName>
        <ecNumber evidence="2 4">3.6.1.7</ecNumber>
    </recommendedName>
</protein>
<feature type="active site" evidence="4">
    <location>
        <position position="39"/>
    </location>
</feature>
<dbReference type="InterPro" id="IPR036046">
    <property type="entry name" value="Acylphosphatase-like_dom_sf"/>
</dbReference>
<evidence type="ECO:0000256" key="4">
    <source>
        <dbReference type="PROSITE-ProRule" id="PRU00520"/>
    </source>
</evidence>
<name>A0A1H8APQ7_9RHOB</name>
<proteinExistence type="inferred from homology"/>
<dbReference type="PANTHER" id="PTHR47268">
    <property type="entry name" value="ACYLPHOSPHATASE"/>
    <property type="match status" value="1"/>
</dbReference>
<evidence type="ECO:0000256" key="2">
    <source>
        <dbReference type="ARBA" id="ARBA00012150"/>
    </source>
</evidence>